<sequence length="678" mass="74927">MATTEQTHETEQQQETTSTTSASVPEETTPQTTTPGAPDLRVIELDRIQVRENFNPRTRRDEERFGRTAFSIAQDGVLAPVLVTPTAPDAETYWLVAGEGRYRAAEQAGHATIPVLVRAVDERTGGLELALAENLAREDLDPVAIAHGFDRLKAAGWGRRQIAEQFSVTQKLVADRLQILKIPQDLHPQVATGEIPLSAVKPLARLAQAHPELPAVLVARVRKGKPAQSWVEPLDWPAAVEDPIGALTLDYQGPGTRLPAGVYDPNEPVDPKALPLPEQARKQLRELAQLRRVDPGKATVRVTREGLDHARSLGAVVSHPRGFSHLLIGEDVLVQVLTDQTKAAVKHARKVAKRQRDAAKQRDATDADATNTQARNDDGSPDAPELSPEEQAEQRRRERQQELEARRKARAHNEELGAAVLRSLVRLKLDERSLKVLLATIPLLDLPGLAMRGARYCLPGWPVEEATEAGKAKVTYPDLGDSRRKAIEFLNGATTVGEITGRLFSLIALARYADEHAVARSNRSTYRFPRLEHTPWEQETVDLIDEICTDRLPGHLTAPVQEERRAFLATQERGRRERREAAQRVQAALERIGELSEDERTQVVEDAKRAWGPWDPKVWDVRRKLRESEPNTGPDQTGDAAATDAHDTTTTSTAHDGEPHEGSSEEHGDRSGEESQAA</sequence>
<name>A0ABU4VPN6_9ACTN</name>
<dbReference type="PANTHER" id="PTHR33375">
    <property type="entry name" value="CHROMOSOME-PARTITIONING PROTEIN PARB-RELATED"/>
    <property type="match status" value="1"/>
</dbReference>
<dbReference type="NCBIfam" id="TIGR00180">
    <property type="entry name" value="parB_part"/>
    <property type="match status" value="1"/>
</dbReference>
<feature type="region of interest" description="Disordered" evidence="3">
    <location>
        <begin position="1"/>
        <end position="39"/>
    </location>
</feature>
<comment type="caution">
    <text evidence="5">The sequence shown here is derived from an EMBL/GenBank/DDBJ whole genome shotgun (WGS) entry which is preliminary data.</text>
</comment>
<dbReference type="InterPro" id="IPR003115">
    <property type="entry name" value="ParB_N"/>
</dbReference>
<feature type="compositionally biased region" description="Low complexity" evidence="3">
    <location>
        <begin position="632"/>
        <end position="654"/>
    </location>
</feature>
<evidence type="ECO:0000256" key="2">
    <source>
        <dbReference type="ARBA" id="ARBA00022829"/>
    </source>
</evidence>
<dbReference type="SUPFAM" id="SSF110849">
    <property type="entry name" value="ParB/Sulfiredoxin"/>
    <property type="match status" value="1"/>
</dbReference>
<feature type="compositionally biased region" description="Basic and acidic residues" evidence="3">
    <location>
        <begin position="392"/>
        <end position="410"/>
    </location>
</feature>
<dbReference type="InterPro" id="IPR036086">
    <property type="entry name" value="ParB/Sulfiredoxin_sf"/>
</dbReference>
<dbReference type="Pfam" id="PF02195">
    <property type="entry name" value="ParB_N"/>
    <property type="match status" value="1"/>
</dbReference>
<dbReference type="RefSeq" id="WP_319955556.1">
    <property type="nucleotide sequence ID" value="NZ_JAXAVX010000013.1"/>
</dbReference>
<feature type="region of interest" description="Disordered" evidence="3">
    <location>
        <begin position="348"/>
        <end position="410"/>
    </location>
</feature>
<keyword evidence="6" id="KW-1185">Reference proteome</keyword>
<protein>
    <submittedName>
        <fullName evidence="5">ParB/RepB/Spo0J family partition protein</fullName>
    </submittedName>
</protein>
<keyword evidence="2" id="KW-0159">Chromosome partition</keyword>
<evidence type="ECO:0000256" key="3">
    <source>
        <dbReference type="SAM" id="MobiDB-lite"/>
    </source>
</evidence>
<evidence type="ECO:0000313" key="5">
    <source>
        <dbReference type="EMBL" id="MDX8153405.1"/>
    </source>
</evidence>
<dbReference type="Gene3D" id="3.90.1530.30">
    <property type="match status" value="1"/>
</dbReference>
<feature type="compositionally biased region" description="Basic and acidic residues" evidence="3">
    <location>
        <begin position="354"/>
        <end position="365"/>
    </location>
</feature>
<reference evidence="5 6" key="1">
    <citation type="submission" date="2023-11" db="EMBL/GenBank/DDBJ databases">
        <authorList>
            <person name="Xu M."/>
            <person name="Jiang T."/>
        </authorList>
    </citation>
    <scope>NUCLEOTIDE SEQUENCE [LARGE SCALE GENOMIC DNA]</scope>
    <source>
        <strain evidence="5 6">SD</strain>
    </source>
</reference>
<dbReference type="Pfam" id="PF17762">
    <property type="entry name" value="HTH_ParB"/>
    <property type="match status" value="1"/>
</dbReference>
<dbReference type="InterPro" id="IPR004437">
    <property type="entry name" value="ParB/RepB/Spo0J"/>
</dbReference>
<proteinExistence type="inferred from homology"/>
<feature type="compositionally biased region" description="Basic and acidic residues" evidence="3">
    <location>
        <begin position="655"/>
        <end position="678"/>
    </location>
</feature>
<gene>
    <name evidence="5" type="ORF">SK069_17535</name>
</gene>
<dbReference type="SMART" id="SM00470">
    <property type="entry name" value="ParB"/>
    <property type="match status" value="1"/>
</dbReference>
<feature type="region of interest" description="Disordered" evidence="3">
    <location>
        <begin position="627"/>
        <end position="678"/>
    </location>
</feature>
<evidence type="ECO:0000313" key="6">
    <source>
        <dbReference type="Proteomes" id="UP001277761"/>
    </source>
</evidence>
<feature type="compositionally biased region" description="Basic and acidic residues" evidence="3">
    <location>
        <begin position="1"/>
        <end position="11"/>
    </location>
</feature>
<evidence type="ECO:0000259" key="4">
    <source>
        <dbReference type="SMART" id="SM00470"/>
    </source>
</evidence>
<feature type="compositionally biased region" description="Low complexity" evidence="3">
    <location>
        <begin position="13"/>
        <end position="35"/>
    </location>
</feature>
<comment type="similarity">
    <text evidence="1">Belongs to the ParB family.</text>
</comment>
<dbReference type="InterPro" id="IPR050336">
    <property type="entry name" value="Chromosome_partition/occlusion"/>
</dbReference>
<dbReference type="Proteomes" id="UP001277761">
    <property type="component" value="Unassembled WGS sequence"/>
</dbReference>
<organism evidence="5 6">
    <name type="scientific">Patulibacter brassicae</name>
    <dbReference type="NCBI Taxonomy" id="1705717"/>
    <lineage>
        <taxon>Bacteria</taxon>
        <taxon>Bacillati</taxon>
        <taxon>Actinomycetota</taxon>
        <taxon>Thermoleophilia</taxon>
        <taxon>Solirubrobacterales</taxon>
        <taxon>Patulibacteraceae</taxon>
        <taxon>Patulibacter</taxon>
    </lineage>
</organism>
<accession>A0ABU4VPN6</accession>
<dbReference type="EMBL" id="JAXAVX010000013">
    <property type="protein sequence ID" value="MDX8153405.1"/>
    <property type="molecule type" value="Genomic_DNA"/>
</dbReference>
<dbReference type="Gene3D" id="1.10.10.2830">
    <property type="match status" value="1"/>
</dbReference>
<feature type="domain" description="ParB-like N-terminal" evidence="4">
    <location>
        <begin position="41"/>
        <end position="135"/>
    </location>
</feature>
<dbReference type="PANTHER" id="PTHR33375:SF1">
    <property type="entry name" value="CHROMOSOME-PARTITIONING PROTEIN PARB-RELATED"/>
    <property type="match status" value="1"/>
</dbReference>
<dbReference type="InterPro" id="IPR041468">
    <property type="entry name" value="HTH_ParB/Spo0J"/>
</dbReference>
<evidence type="ECO:0000256" key="1">
    <source>
        <dbReference type="ARBA" id="ARBA00006295"/>
    </source>
</evidence>